<name>A0A7X1J3U5_9ACTN</name>
<reference evidence="1 2" key="1">
    <citation type="submission" date="2020-08" db="EMBL/GenBank/DDBJ databases">
        <title>Streptomyces sp. PSKA01 genome sequencing and assembly.</title>
        <authorList>
            <person name="Mandal S."/>
            <person name="Maiti P.K."/>
            <person name="Das P."/>
        </authorList>
    </citation>
    <scope>NUCLEOTIDE SEQUENCE [LARGE SCALE GENOMIC DNA]</scope>
    <source>
        <strain evidence="1 2">PSKA01</strain>
    </source>
</reference>
<protein>
    <submittedName>
        <fullName evidence="1">Uncharacterized protein</fullName>
    </submittedName>
</protein>
<sequence>MDTTTLAATVVIGAALVLAPIAPQPIRALNTPLPTPEPEPVIEPAIVANYDHYGTLWGHDAVTKTEADLAQARAQGHAIDEWNVTDRNGNPLRIVRTTDPTSTFLGGIDISVIPVDDAATTPEPEILETVPANGCLLGYDRFAITPGAPLPDGRTIATVEDPLGSCWRVTDDQDAVHYLHRYGQLIRYTSGVVAFIEPEWAGWSSD</sequence>
<accession>A0A7X1J3U5</accession>
<evidence type="ECO:0000313" key="1">
    <source>
        <dbReference type="EMBL" id="MBC2903154.1"/>
    </source>
</evidence>
<evidence type="ECO:0000313" key="2">
    <source>
        <dbReference type="Proteomes" id="UP000584670"/>
    </source>
</evidence>
<gene>
    <name evidence="1" type="ORF">H4N64_16365</name>
</gene>
<dbReference type="AlphaFoldDB" id="A0A7X1J3U5"/>
<dbReference type="RefSeq" id="WP_186283042.1">
    <property type="nucleotide sequence ID" value="NZ_JACMSF010000015.1"/>
</dbReference>
<proteinExistence type="predicted"/>
<dbReference type="EMBL" id="JACMSF010000015">
    <property type="protein sequence ID" value="MBC2903154.1"/>
    <property type="molecule type" value="Genomic_DNA"/>
</dbReference>
<keyword evidence="2" id="KW-1185">Reference proteome</keyword>
<organism evidence="1 2">
    <name type="scientific">Streptomyces cupreus</name>
    <dbReference type="NCBI Taxonomy" id="2759956"/>
    <lineage>
        <taxon>Bacteria</taxon>
        <taxon>Bacillati</taxon>
        <taxon>Actinomycetota</taxon>
        <taxon>Actinomycetes</taxon>
        <taxon>Kitasatosporales</taxon>
        <taxon>Streptomycetaceae</taxon>
        <taxon>Streptomyces</taxon>
    </lineage>
</organism>
<dbReference type="Proteomes" id="UP000584670">
    <property type="component" value="Unassembled WGS sequence"/>
</dbReference>
<comment type="caution">
    <text evidence="1">The sequence shown here is derived from an EMBL/GenBank/DDBJ whole genome shotgun (WGS) entry which is preliminary data.</text>
</comment>